<evidence type="ECO:0000313" key="3">
    <source>
        <dbReference type="Proteomes" id="UP000700596"/>
    </source>
</evidence>
<gene>
    <name evidence="2" type="ORF">B0J11DRAFT_184105</name>
</gene>
<proteinExistence type="predicted"/>
<evidence type="ECO:0000313" key="2">
    <source>
        <dbReference type="EMBL" id="KAH7112450.1"/>
    </source>
</evidence>
<name>A0A9P9D4A5_9PLEO</name>
<evidence type="ECO:0000256" key="1">
    <source>
        <dbReference type="SAM" id="MobiDB-lite"/>
    </source>
</evidence>
<protein>
    <submittedName>
        <fullName evidence="2">Uncharacterized protein</fullName>
    </submittedName>
</protein>
<reference evidence="2" key="1">
    <citation type="journal article" date="2021" name="Nat. Commun.">
        <title>Genetic determinants of endophytism in the Arabidopsis root mycobiome.</title>
        <authorList>
            <person name="Mesny F."/>
            <person name="Miyauchi S."/>
            <person name="Thiergart T."/>
            <person name="Pickel B."/>
            <person name="Atanasova L."/>
            <person name="Karlsson M."/>
            <person name="Huettel B."/>
            <person name="Barry K.W."/>
            <person name="Haridas S."/>
            <person name="Chen C."/>
            <person name="Bauer D."/>
            <person name="Andreopoulos W."/>
            <person name="Pangilinan J."/>
            <person name="LaButti K."/>
            <person name="Riley R."/>
            <person name="Lipzen A."/>
            <person name="Clum A."/>
            <person name="Drula E."/>
            <person name="Henrissat B."/>
            <person name="Kohler A."/>
            <person name="Grigoriev I.V."/>
            <person name="Martin F.M."/>
            <person name="Hacquard S."/>
        </authorList>
    </citation>
    <scope>NUCLEOTIDE SEQUENCE</scope>
    <source>
        <strain evidence="2">MPI-CAGE-CH-0243</strain>
    </source>
</reference>
<comment type="caution">
    <text evidence="2">The sequence shown here is derived from an EMBL/GenBank/DDBJ whole genome shotgun (WGS) entry which is preliminary data.</text>
</comment>
<dbReference type="OrthoDB" id="5367448at2759"/>
<dbReference type="EMBL" id="JAGMWT010000021">
    <property type="protein sequence ID" value="KAH7112450.1"/>
    <property type="molecule type" value="Genomic_DNA"/>
</dbReference>
<feature type="compositionally biased region" description="Polar residues" evidence="1">
    <location>
        <begin position="149"/>
        <end position="158"/>
    </location>
</feature>
<keyword evidence="3" id="KW-1185">Reference proteome</keyword>
<dbReference type="Proteomes" id="UP000700596">
    <property type="component" value="Unassembled WGS sequence"/>
</dbReference>
<sequence>MSFARRAASQLLSSRSVHLRIQPRPANLSESREILRVLQGFGELSTYKYLRYEYHNPAANIALAIYSDEAGAQKALNASPIRFALEKLVDDTKLTGERQLSEGSVGDDSITPDSPANDGVDEITELGSLVNRMPKDPPRIPDLRDGSLPDSTVKSQPTLMPFEQPSQVRMVSTKWFQVTVDRSRVVHQDYVERQPYWKQFSPMQSMAQQDLSKSVPHIGLSDVSKRPIHAHRTPNRVLASMANDVEYKMPSLKRMYEESLPTRVRY</sequence>
<feature type="compositionally biased region" description="Basic and acidic residues" evidence="1">
    <location>
        <begin position="133"/>
        <end position="147"/>
    </location>
</feature>
<dbReference type="AlphaFoldDB" id="A0A9P9D4A5"/>
<organism evidence="2 3">
    <name type="scientific">Dendryphion nanum</name>
    <dbReference type="NCBI Taxonomy" id="256645"/>
    <lineage>
        <taxon>Eukaryota</taxon>
        <taxon>Fungi</taxon>
        <taxon>Dikarya</taxon>
        <taxon>Ascomycota</taxon>
        <taxon>Pezizomycotina</taxon>
        <taxon>Dothideomycetes</taxon>
        <taxon>Pleosporomycetidae</taxon>
        <taxon>Pleosporales</taxon>
        <taxon>Torulaceae</taxon>
        <taxon>Dendryphion</taxon>
    </lineage>
</organism>
<accession>A0A9P9D4A5</accession>
<feature type="region of interest" description="Disordered" evidence="1">
    <location>
        <begin position="96"/>
        <end position="158"/>
    </location>
</feature>